<evidence type="ECO:0000256" key="2">
    <source>
        <dbReference type="SAM" id="SignalP"/>
    </source>
</evidence>
<feature type="compositionally biased region" description="Basic residues" evidence="1">
    <location>
        <begin position="169"/>
        <end position="181"/>
    </location>
</feature>
<feature type="signal peptide" evidence="2">
    <location>
        <begin position="1"/>
        <end position="22"/>
    </location>
</feature>
<keyword evidence="2" id="KW-0732">Signal</keyword>
<sequence length="181" mass="20016">MNLKLKLIALTGIILFSFSSLKAQTTTQTITQSHLKAAEQLLISIGIDKQFGGMMDNIISSTSSQMPAEQRTKFIDVMKTFMSKYFTWDLLKDKMAAIYAEEFTEDELNQISVFYSSPIGQKVSSKLPALMQRGMMVGQNAVAEHKDELTQMMQDAFGSSNQAPANHAPAKKPASKSATKH</sequence>
<dbReference type="RefSeq" id="WP_091173110.1">
    <property type="nucleotide sequence ID" value="NZ_FNCG01000015.1"/>
</dbReference>
<protein>
    <recommendedName>
        <fullName evidence="3">DUF2059 domain-containing protein</fullName>
    </recommendedName>
</protein>
<dbReference type="InterPro" id="IPR018637">
    <property type="entry name" value="DUF2059"/>
</dbReference>
<reference evidence="5" key="1">
    <citation type="submission" date="2016-10" db="EMBL/GenBank/DDBJ databases">
        <authorList>
            <person name="Varghese N."/>
            <person name="Submissions S."/>
        </authorList>
    </citation>
    <scope>NUCLEOTIDE SEQUENCE [LARGE SCALE GENOMIC DNA]</scope>
    <source>
        <strain evidence="5">Gh-67</strain>
    </source>
</reference>
<feature type="region of interest" description="Disordered" evidence="1">
    <location>
        <begin position="159"/>
        <end position="181"/>
    </location>
</feature>
<proteinExistence type="predicted"/>
<dbReference type="STRING" id="551996.SAMN05192573_115162"/>
<name>A0A1G8HHW3_9SPHI</name>
<evidence type="ECO:0000313" key="4">
    <source>
        <dbReference type="EMBL" id="SDI06284.1"/>
    </source>
</evidence>
<organism evidence="4 5">
    <name type="scientific">Mucilaginibacter gossypii</name>
    <dbReference type="NCBI Taxonomy" id="551996"/>
    <lineage>
        <taxon>Bacteria</taxon>
        <taxon>Pseudomonadati</taxon>
        <taxon>Bacteroidota</taxon>
        <taxon>Sphingobacteriia</taxon>
        <taxon>Sphingobacteriales</taxon>
        <taxon>Sphingobacteriaceae</taxon>
        <taxon>Mucilaginibacter</taxon>
    </lineage>
</organism>
<dbReference type="AlphaFoldDB" id="A0A1G8HHW3"/>
<keyword evidence="5" id="KW-1185">Reference proteome</keyword>
<feature type="domain" description="DUF2059" evidence="3">
    <location>
        <begin position="91"/>
        <end position="144"/>
    </location>
</feature>
<dbReference type="EMBL" id="FNCG01000015">
    <property type="protein sequence ID" value="SDI06284.1"/>
    <property type="molecule type" value="Genomic_DNA"/>
</dbReference>
<feature type="chain" id="PRO_5011443892" description="DUF2059 domain-containing protein" evidence="2">
    <location>
        <begin position="23"/>
        <end position="181"/>
    </location>
</feature>
<accession>A0A1G8HHW3</accession>
<dbReference type="Pfam" id="PF09832">
    <property type="entry name" value="DUF2059"/>
    <property type="match status" value="1"/>
</dbReference>
<evidence type="ECO:0000313" key="5">
    <source>
        <dbReference type="Proteomes" id="UP000199705"/>
    </source>
</evidence>
<evidence type="ECO:0000256" key="1">
    <source>
        <dbReference type="SAM" id="MobiDB-lite"/>
    </source>
</evidence>
<evidence type="ECO:0000259" key="3">
    <source>
        <dbReference type="Pfam" id="PF09832"/>
    </source>
</evidence>
<gene>
    <name evidence="4" type="ORF">SAMN05192573_115162</name>
</gene>
<dbReference type="Proteomes" id="UP000199705">
    <property type="component" value="Unassembled WGS sequence"/>
</dbReference>